<sequence length="61" mass="6822">MGSKKMILSILKILLSLLFLRIFSINMLASSFETESESSRLKNHVGIENNKISLSFLSSFG</sequence>
<protein>
    <submittedName>
        <fullName evidence="1">Uncharacterized protein</fullName>
    </submittedName>
</protein>
<geneLocation type="plasmid" evidence="1">
    <name>unnamed</name>
</geneLocation>
<keyword evidence="1" id="KW-0614">Plasmid</keyword>
<gene>
    <name evidence="1" type="ORF">BHW_0900010</name>
</gene>
<dbReference type="AlphaFoldDB" id="W5T5D3"/>
<organism evidence="1">
    <name type="scientific">Borrelia hermsii MTW</name>
    <dbReference type="NCBI Taxonomy" id="1313291"/>
    <lineage>
        <taxon>Bacteria</taxon>
        <taxon>Pseudomonadati</taxon>
        <taxon>Spirochaetota</taxon>
        <taxon>Spirochaetia</taxon>
        <taxon>Spirochaetales</taxon>
        <taxon>Borreliaceae</taxon>
        <taxon>Borrelia</taxon>
    </lineage>
</organism>
<evidence type="ECO:0000313" key="1">
    <source>
        <dbReference type="EMBL" id="AHH14442.1"/>
    </source>
</evidence>
<reference evidence="1" key="1">
    <citation type="submission" date="2013-04" db="EMBL/GenBank/DDBJ databases">
        <title>Comparative Genomics of Relapsing Fever Spirochetes.</title>
        <authorList>
            <person name="Schwan T.G."/>
            <person name="Raffel S.J."/>
            <person name="Porcella S.F."/>
            <person name="Martens C.A."/>
            <person name="Bruno D.P."/>
            <person name="Ricklefs S.M."/>
            <person name="Barbian K.B."/>
        </authorList>
    </citation>
    <scope>NUCLEOTIDE SEQUENCE</scope>
    <source>
        <strain evidence="1">MTW</strain>
        <plasmid evidence="1">unnamed</plasmid>
    </source>
</reference>
<dbReference type="HOGENOM" id="CLU_3005069_0_0_12"/>
<dbReference type="EMBL" id="CP005685">
    <property type="protein sequence ID" value="AHH14442.1"/>
    <property type="molecule type" value="Genomic_DNA"/>
</dbReference>
<accession>W5T5D3</accession>
<name>W5T5D3_BORHE</name>
<proteinExistence type="predicted"/>